<dbReference type="Proteomes" id="UP001163882">
    <property type="component" value="Chromosome"/>
</dbReference>
<gene>
    <name evidence="1" type="ORF">OF122_06805</name>
</gene>
<proteinExistence type="predicted"/>
<keyword evidence="2" id="KW-1185">Reference proteome</keyword>
<evidence type="ECO:0000313" key="2">
    <source>
        <dbReference type="Proteomes" id="UP001163882"/>
    </source>
</evidence>
<name>A0ABY6IS73_9HYPH</name>
<dbReference type="RefSeq" id="WP_264227042.1">
    <property type="nucleotide sequence ID" value="NZ_CP107716.1"/>
</dbReference>
<evidence type="ECO:0000313" key="1">
    <source>
        <dbReference type="EMBL" id="UYQ73459.1"/>
    </source>
</evidence>
<reference evidence="1" key="1">
    <citation type="submission" date="2022-10" db="EMBL/GenBank/DDBJ databases">
        <title>YIM 151497 complete genome.</title>
        <authorList>
            <person name="Chen X."/>
        </authorList>
    </citation>
    <scope>NUCLEOTIDE SEQUENCE</scope>
    <source>
        <strain evidence="1">YIM 151497</strain>
    </source>
</reference>
<accession>A0ABY6IS73</accession>
<sequence>MSKNGWEFLGPAWRRGSRFVRACVRVNDVFREIPIAELQGWLERMTFFDEPDSEWAETPGPTPPGCHFDFQVWAEDGRVWIVGDYDGLARLEWVSATPEAWLRHQEEAADDRTTPRPPPR</sequence>
<dbReference type="EMBL" id="CP107716">
    <property type="protein sequence ID" value="UYQ73459.1"/>
    <property type="molecule type" value="Genomic_DNA"/>
</dbReference>
<protein>
    <submittedName>
        <fullName evidence="1">Uncharacterized protein</fullName>
    </submittedName>
</protein>
<organism evidence="1 2">
    <name type="scientific">Pelagibacterium flavum</name>
    <dbReference type="NCBI Taxonomy" id="2984530"/>
    <lineage>
        <taxon>Bacteria</taxon>
        <taxon>Pseudomonadati</taxon>
        <taxon>Pseudomonadota</taxon>
        <taxon>Alphaproteobacteria</taxon>
        <taxon>Hyphomicrobiales</taxon>
        <taxon>Devosiaceae</taxon>
        <taxon>Pelagibacterium</taxon>
    </lineage>
</organism>